<dbReference type="AlphaFoldDB" id="A0A2V1GYZ6"/>
<accession>A0A2V1GYZ6</accession>
<dbReference type="EMBL" id="QDDL01000001">
    <property type="protein sequence ID" value="PVZ72291.1"/>
    <property type="molecule type" value="Genomic_DNA"/>
</dbReference>
<dbReference type="OrthoDB" id="6120894at2"/>
<dbReference type="Proteomes" id="UP000244906">
    <property type="component" value="Unassembled WGS sequence"/>
</dbReference>
<reference evidence="2 3" key="1">
    <citation type="submission" date="2018-04" db="EMBL/GenBank/DDBJ databases">
        <title>Thalassorhabdus spongiae gen. nov., sp. nov., isolated from a marine sponge in South-West Iceland.</title>
        <authorList>
            <person name="Knobloch S."/>
            <person name="Daussin A."/>
            <person name="Johannsson R."/>
            <person name="Marteinsson V.T."/>
        </authorList>
    </citation>
    <scope>NUCLEOTIDE SEQUENCE [LARGE SCALE GENOMIC DNA]</scope>
    <source>
        <strain evidence="2 3">Hp12</strain>
    </source>
</reference>
<keyword evidence="3" id="KW-1185">Reference proteome</keyword>
<protein>
    <submittedName>
        <fullName evidence="2">TIGR02449 family protein</fullName>
    </submittedName>
</protein>
<gene>
    <name evidence="2" type="ORF">DC094_04585</name>
</gene>
<proteinExistence type="predicted"/>
<feature type="coiled-coil region" evidence="1">
    <location>
        <begin position="6"/>
        <end position="40"/>
    </location>
</feature>
<organism evidence="2 3">
    <name type="scientific">Pelagibaculum spongiae</name>
    <dbReference type="NCBI Taxonomy" id="2080658"/>
    <lineage>
        <taxon>Bacteria</taxon>
        <taxon>Pseudomonadati</taxon>
        <taxon>Pseudomonadota</taxon>
        <taxon>Gammaproteobacteria</taxon>
        <taxon>Oceanospirillales</taxon>
        <taxon>Pelagibaculum</taxon>
    </lineage>
</organism>
<keyword evidence="1" id="KW-0175">Coiled coil</keyword>
<comment type="caution">
    <text evidence="2">The sequence shown here is derived from an EMBL/GenBank/DDBJ whole genome shotgun (WGS) entry which is preliminary data.</text>
</comment>
<sequence>MLPEHLSQLENRIDTLIALCERLQEENAALRRSQALLMQERSDMVKHQQQAGERLEALISMLQTAE</sequence>
<dbReference type="Gene3D" id="1.20.5.340">
    <property type="match status" value="1"/>
</dbReference>
<dbReference type="RefSeq" id="WP_116685877.1">
    <property type="nucleotide sequence ID" value="NZ_CAWNYD010000001.1"/>
</dbReference>
<name>A0A2V1GYZ6_9GAMM</name>
<evidence type="ECO:0000313" key="3">
    <source>
        <dbReference type="Proteomes" id="UP000244906"/>
    </source>
</evidence>
<evidence type="ECO:0000256" key="1">
    <source>
        <dbReference type="SAM" id="Coils"/>
    </source>
</evidence>
<evidence type="ECO:0000313" key="2">
    <source>
        <dbReference type="EMBL" id="PVZ72291.1"/>
    </source>
</evidence>